<proteinExistence type="predicted"/>
<sequence length="234" mass="24734">MTKIFALSLSIISCASAVLAQATTCPPVPSNTISIGEPVPTNPADIPGGCSAYEILVARGTSEPGKFGFIVGDNLVGNVSQVLPGARGYPVQYPASIDVLGGGRQGRLDIINRLISQSLRCPTQKFALVGYSQGASIMHQAVAELPISLYPKISALCMFGDPNLRLGILGDRFPLALRSKVLQSCAKGDLVCDTGSCEFWHLVYGRPEWINRATNFIVSAFRGTPLPPSTTVGI</sequence>
<accession>S8A8B4</accession>
<keyword evidence="2" id="KW-1015">Disulfide bond</keyword>
<dbReference type="InterPro" id="IPR000675">
    <property type="entry name" value="Cutinase/axe"/>
</dbReference>
<dbReference type="Proteomes" id="UP000015100">
    <property type="component" value="Unassembled WGS sequence"/>
</dbReference>
<evidence type="ECO:0008006" key="6">
    <source>
        <dbReference type="Google" id="ProtNLM"/>
    </source>
</evidence>
<dbReference type="eggNOG" id="ENOG502RZTY">
    <property type="taxonomic scope" value="Eukaryota"/>
</dbReference>
<dbReference type="GO" id="GO:0052689">
    <property type="term" value="F:carboxylic ester hydrolase activity"/>
    <property type="evidence" value="ECO:0007669"/>
    <property type="project" value="UniProtKB-ARBA"/>
</dbReference>
<dbReference type="OMA" id="EWINRAT"/>
<evidence type="ECO:0000313" key="4">
    <source>
        <dbReference type="EMBL" id="EPS39250.1"/>
    </source>
</evidence>
<protein>
    <recommendedName>
        <fullName evidence="6">Cutinase</fullName>
    </recommendedName>
</protein>
<dbReference type="SMART" id="SM01110">
    <property type="entry name" value="Cutinase"/>
    <property type="match status" value="1"/>
</dbReference>
<dbReference type="EMBL" id="AQGS01000484">
    <property type="protein sequence ID" value="EPS39250.1"/>
    <property type="molecule type" value="Genomic_DNA"/>
</dbReference>
<reference evidence="5" key="2">
    <citation type="submission" date="2013-04" db="EMBL/GenBank/DDBJ databases">
        <title>Genomic mechanisms accounting for the adaptation to parasitism in nematode-trapping fungi.</title>
        <authorList>
            <person name="Ahren D.G."/>
        </authorList>
    </citation>
    <scope>NUCLEOTIDE SEQUENCE [LARGE SCALE GENOMIC DNA]</scope>
    <source>
        <strain evidence="5">CBS 200.50</strain>
    </source>
</reference>
<dbReference type="OrthoDB" id="3225429at2759"/>
<dbReference type="PANTHER" id="PTHR33630">
    <property type="entry name" value="CUTINASE RV1984C-RELATED-RELATED"/>
    <property type="match status" value="1"/>
</dbReference>
<gene>
    <name evidence="4" type="ORF">H072_7006</name>
</gene>
<dbReference type="PANTHER" id="PTHR33630:SF9">
    <property type="entry name" value="CUTINASE 4"/>
    <property type="match status" value="1"/>
</dbReference>
<evidence type="ECO:0000256" key="2">
    <source>
        <dbReference type="ARBA" id="ARBA00023157"/>
    </source>
</evidence>
<name>S8A8B4_DACHA</name>
<reference evidence="4 5" key="1">
    <citation type="journal article" date="2013" name="PLoS Genet.">
        <title>Genomic mechanisms accounting for the adaptation to parasitism in nematode-trapping fungi.</title>
        <authorList>
            <person name="Meerupati T."/>
            <person name="Andersson K.M."/>
            <person name="Friman E."/>
            <person name="Kumar D."/>
            <person name="Tunlid A."/>
            <person name="Ahren D."/>
        </authorList>
    </citation>
    <scope>NUCLEOTIDE SEQUENCE [LARGE SCALE GENOMIC DNA]</scope>
    <source>
        <strain evidence="4 5">CBS 200.50</strain>
    </source>
</reference>
<comment type="caution">
    <text evidence="4">The sequence shown here is derived from an EMBL/GenBank/DDBJ whole genome shotgun (WGS) entry which is preliminary data.</text>
</comment>
<evidence type="ECO:0000313" key="5">
    <source>
        <dbReference type="Proteomes" id="UP000015100"/>
    </source>
</evidence>
<feature type="signal peptide" evidence="3">
    <location>
        <begin position="1"/>
        <end position="20"/>
    </location>
</feature>
<dbReference type="HOGENOM" id="CLU_040058_6_2_1"/>
<dbReference type="InterPro" id="IPR029058">
    <property type="entry name" value="AB_hydrolase_fold"/>
</dbReference>
<dbReference type="SUPFAM" id="SSF53474">
    <property type="entry name" value="alpha/beta-Hydrolases"/>
    <property type="match status" value="1"/>
</dbReference>
<dbReference type="AlphaFoldDB" id="S8A8B4"/>
<keyword evidence="5" id="KW-1185">Reference proteome</keyword>
<keyword evidence="3" id="KW-0732">Signal</keyword>
<keyword evidence="1" id="KW-0378">Hydrolase</keyword>
<evidence type="ECO:0000256" key="3">
    <source>
        <dbReference type="SAM" id="SignalP"/>
    </source>
</evidence>
<dbReference type="Gene3D" id="3.40.50.1820">
    <property type="entry name" value="alpha/beta hydrolase"/>
    <property type="match status" value="1"/>
</dbReference>
<feature type="chain" id="PRO_5004560285" description="Cutinase" evidence="3">
    <location>
        <begin position="21"/>
        <end position="234"/>
    </location>
</feature>
<dbReference type="Pfam" id="PF01083">
    <property type="entry name" value="Cutinase"/>
    <property type="match status" value="1"/>
</dbReference>
<evidence type="ECO:0000256" key="1">
    <source>
        <dbReference type="ARBA" id="ARBA00022801"/>
    </source>
</evidence>
<organism evidence="4 5">
    <name type="scientific">Dactylellina haptotyla (strain CBS 200.50)</name>
    <name type="common">Nematode-trapping fungus</name>
    <name type="synonym">Monacrosporium haptotylum</name>
    <dbReference type="NCBI Taxonomy" id="1284197"/>
    <lineage>
        <taxon>Eukaryota</taxon>
        <taxon>Fungi</taxon>
        <taxon>Dikarya</taxon>
        <taxon>Ascomycota</taxon>
        <taxon>Pezizomycotina</taxon>
        <taxon>Orbiliomycetes</taxon>
        <taxon>Orbiliales</taxon>
        <taxon>Orbiliaceae</taxon>
        <taxon>Dactylellina</taxon>
    </lineage>
</organism>
<dbReference type="STRING" id="1284197.S8A8B4"/>